<evidence type="ECO:0000313" key="8">
    <source>
        <dbReference type="EMBL" id="MBM7659217.1"/>
    </source>
</evidence>
<dbReference type="EMBL" id="JAFBEV010000044">
    <property type="protein sequence ID" value="MBM7659217.1"/>
    <property type="molecule type" value="Genomic_DNA"/>
</dbReference>
<evidence type="ECO:0000256" key="2">
    <source>
        <dbReference type="ARBA" id="ARBA00022676"/>
    </source>
</evidence>
<dbReference type="PANTHER" id="PTHR43867:SF2">
    <property type="entry name" value="CELLULOSE SYNTHASE CATALYTIC SUBUNIT A [UDP-FORMING]"/>
    <property type="match status" value="1"/>
</dbReference>
<comment type="caution">
    <text evidence="8">The sequence shown here is derived from an EMBL/GenBank/DDBJ whole genome shotgun (WGS) entry which is preliminary data.</text>
</comment>
<dbReference type="SUPFAM" id="SSF53448">
    <property type="entry name" value="Nucleotide-diphospho-sugar transferases"/>
    <property type="match status" value="1"/>
</dbReference>
<evidence type="ECO:0000256" key="3">
    <source>
        <dbReference type="ARBA" id="ARBA00022679"/>
    </source>
</evidence>
<keyword evidence="9" id="KW-1185">Reference proteome</keyword>
<evidence type="ECO:0000256" key="7">
    <source>
        <dbReference type="SAM" id="Phobius"/>
    </source>
</evidence>
<keyword evidence="2" id="KW-0328">Glycosyltransferase</keyword>
<dbReference type="Pfam" id="PF13641">
    <property type="entry name" value="Glyco_tranf_2_3"/>
    <property type="match status" value="1"/>
</dbReference>
<feature type="transmembrane region" description="Helical" evidence="7">
    <location>
        <begin position="52"/>
        <end position="75"/>
    </location>
</feature>
<dbReference type="InterPro" id="IPR003919">
    <property type="entry name" value="Cell_synth_A"/>
</dbReference>
<dbReference type="CDD" id="cd06421">
    <property type="entry name" value="CESA_CelA_like"/>
    <property type="match status" value="1"/>
</dbReference>
<dbReference type="RefSeq" id="WP_205007752.1">
    <property type="nucleotide sequence ID" value="NZ_CBCRXA010000042.1"/>
</dbReference>
<protein>
    <submittedName>
        <fullName evidence="8">Cellulose synthase/poly-beta-1,6-N-acetylglucosamine synthase-like glycosyltransferase</fullName>
    </submittedName>
</protein>
<dbReference type="Gene3D" id="3.90.550.10">
    <property type="entry name" value="Spore Coat Polysaccharide Biosynthesis Protein SpsA, Chain A"/>
    <property type="match status" value="1"/>
</dbReference>
<dbReference type="InterPro" id="IPR050321">
    <property type="entry name" value="Glycosyltr_2/OpgH_subfam"/>
</dbReference>
<sequence>MLVFLVAAYGLSLWKENSFSKVLIVLCCAANIVYLFWRLLTTLPGNGLVNQIAGVILLATEWAGLLQMLVFYTLVWKPAKEHHVPLEELDRIPTVDLMIATYNEPVSVLKRTLAGCASIDYPRDRVKIYVCDDGDRAEVAELAQMFGACYVTRDQHVHAKAGNLNHALTQSQGEFIAIFDADMVPLKAFLTRTIGLFRNPDVAFVQTPQAFYNDDPYQYNTFSSDAIPNEQDFFMRTLQAGKARFNAVMFVGSNAIFRRSVLDAIGGFATGVITEDMATGMIIQAKGYKGLFVGDVLAMGLAPETWGDMLKQRDRWCRGNIQCTKKWNPLTLPGLSLMQRILYRMG</sequence>
<reference evidence="8 9" key="1">
    <citation type="submission" date="2021-01" db="EMBL/GenBank/DDBJ databases">
        <title>Genomic Encyclopedia of Type Strains, Phase IV (KMG-IV): sequencing the most valuable type-strain genomes for metagenomic binning, comparative biology and taxonomic classification.</title>
        <authorList>
            <person name="Goeker M."/>
        </authorList>
    </citation>
    <scope>NUCLEOTIDE SEQUENCE [LARGE SCALE GENOMIC DNA]</scope>
    <source>
        <strain evidence="8 9">DSM 100968</strain>
    </source>
</reference>
<gene>
    <name evidence="8" type="ORF">JOC27_002723</name>
</gene>
<keyword evidence="5 7" id="KW-1133">Transmembrane helix</keyword>
<evidence type="ECO:0000313" key="9">
    <source>
        <dbReference type="Proteomes" id="UP000823201"/>
    </source>
</evidence>
<organism evidence="8 9">
    <name type="scientific">Sporolactobacillus spathodeae</name>
    <dbReference type="NCBI Taxonomy" id="1465502"/>
    <lineage>
        <taxon>Bacteria</taxon>
        <taxon>Bacillati</taxon>
        <taxon>Bacillota</taxon>
        <taxon>Bacilli</taxon>
        <taxon>Bacillales</taxon>
        <taxon>Sporolactobacillaceae</taxon>
        <taxon>Sporolactobacillus</taxon>
    </lineage>
</organism>
<evidence type="ECO:0000256" key="5">
    <source>
        <dbReference type="ARBA" id="ARBA00022989"/>
    </source>
</evidence>
<dbReference type="Proteomes" id="UP000823201">
    <property type="component" value="Unassembled WGS sequence"/>
</dbReference>
<accession>A0ABS2QE66</accession>
<dbReference type="InterPro" id="IPR029044">
    <property type="entry name" value="Nucleotide-diphossugar_trans"/>
</dbReference>
<evidence type="ECO:0000256" key="4">
    <source>
        <dbReference type="ARBA" id="ARBA00022692"/>
    </source>
</evidence>
<keyword evidence="3" id="KW-0808">Transferase</keyword>
<comment type="subcellular location">
    <subcellularLocation>
        <location evidence="1">Membrane</location>
        <topology evidence="1">Multi-pass membrane protein</topology>
    </subcellularLocation>
</comment>
<evidence type="ECO:0000256" key="6">
    <source>
        <dbReference type="ARBA" id="ARBA00023136"/>
    </source>
</evidence>
<dbReference type="PANTHER" id="PTHR43867">
    <property type="entry name" value="CELLULOSE SYNTHASE CATALYTIC SUBUNIT A [UDP-FORMING]"/>
    <property type="match status" value="1"/>
</dbReference>
<feature type="transmembrane region" description="Helical" evidence="7">
    <location>
        <begin position="22"/>
        <end position="40"/>
    </location>
</feature>
<evidence type="ECO:0000256" key="1">
    <source>
        <dbReference type="ARBA" id="ARBA00004141"/>
    </source>
</evidence>
<name>A0ABS2QE66_9BACL</name>
<dbReference type="PRINTS" id="PR01439">
    <property type="entry name" value="CELLSNTHASEA"/>
</dbReference>
<keyword evidence="6 7" id="KW-0472">Membrane</keyword>
<proteinExistence type="predicted"/>
<keyword evidence="4 7" id="KW-0812">Transmembrane</keyword>